<dbReference type="PROSITE" id="PS50280">
    <property type="entry name" value="SET"/>
    <property type="match status" value="1"/>
</dbReference>
<keyword evidence="9" id="KW-0539">Nucleus</keyword>
<dbReference type="PROSITE" id="PS50982">
    <property type="entry name" value="MBD"/>
    <property type="match status" value="1"/>
</dbReference>
<feature type="domain" description="MBD" evidence="13">
    <location>
        <begin position="44"/>
        <end position="114"/>
    </location>
</feature>
<dbReference type="OrthoDB" id="5792673at2759"/>
<dbReference type="InterPro" id="IPR007728">
    <property type="entry name" value="Pre-SET_dom"/>
</dbReference>
<evidence type="ECO:0000259" key="13">
    <source>
        <dbReference type="PROSITE" id="PS50982"/>
    </source>
</evidence>
<feature type="domain" description="SET" evidence="11">
    <location>
        <begin position="252"/>
        <end position="1003"/>
    </location>
</feature>
<dbReference type="SUPFAM" id="SSF54171">
    <property type="entry name" value="DNA-binding domain"/>
    <property type="match status" value="1"/>
</dbReference>
<evidence type="ECO:0000256" key="7">
    <source>
        <dbReference type="ARBA" id="ARBA00022723"/>
    </source>
</evidence>
<evidence type="ECO:0000256" key="10">
    <source>
        <dbReference type="SAM" id="MobiDB-lite"/>
    </source>
</evidence>
<organism evidence="14 15">
    <name type="scientific">Paragonimus skrjabini miyazakii</name>
    <dbReference type="NCBI Taxonomy" id="59628"/>
    <lineage>
        <taxon>Eukaryota</taxon>
        <taxon>Metazoa</taxon>
        <taxon>Spiralia</taxon>
        <taxon>Lophotrochozoa</taxon>
        <taxon>Platyhelminthes</taxon>
        <taxon>Trematoda</taxon>
        <taxon>Digenea</taxon>
        <taxon>Plagiorchiida</taxon>
        <taxon>Troglotremata</taxon>
        <taxon>Troglotrematidae</taxon>
        <taxon>Paragonimus</taxon>
    </lineage>
</organism>
<evidence type="ECO:0000256" key="2">
    <source>
        <dbReference type="ARBA" id="ARBA00004286"/>
    </source>
</evidence>
<dbReference type="GO" id="GO:0010629">
    <property type="term" value="P:negative regulation of gene expression"/>
    <property type="evidence" value="ECO:0007669"/>
    <property type="project" value="TreeGrafter"/>
</dbReference>
<keyword evidence="3" id="KW-0158">Chromosome</keyword>
<dbReference type="SMART" id="SM00468">
    <property type="entry name" value="PreSET"/>
    <property type="match status" value="1"/>
</dbReference>
<comment type="subcellular location">
    <subcellularLocation>
        <location evidence="2">Chromosome</location>
    </subcellularLocation>
    <subcellularLocation>
        <location evidence="1">Nucleus</location>
    </subcellularLocation>
</comment>
<comment type="caution">
    <text evidence="14">The sequence shown here is derived from an EMBL/GenBank/DDBJ whole genome shotgun (WGS) entry which is preliminary data.</text>
</comment>
<dbReference type="EMBL" id="JTDE01006235">
    <property type="protein sequence ID" value="KAF7244968.1"/>
    <property type="molecule type" value="Genomic_DNA"/>
</dbReference>
<keyword evidence="15" id="KW-1185">Reference proteome</keyword>
<keyword evidence="5" id="KW-0808">Transferase</keyword>
<reference evidence="14" key="1">
    <citation type="submission" date="2019-07" db="EMBL/GenBank/DDBJ databases">
        <title>Annotation for the trematode Paragonimus miyazaki's.</title>
        <authorList>
            <person name="Choi Y.-J."/>
        </authorList>
    </citation>
    <scope>NUCLEOTIDE SEQUENCE</scope>
    <source>
        <strain evidence="14">Japan</strain>
    </source>
</reference>
<dbReference type="GO" id="GO:0005634">
    <property type="term" value="C:nucleus"/>
    <property type="evidence" value="ECO:0007669"/>
    <property type="project" value="UniProtKB-SubCell"/>
</dbReference>
<evidence type="ECO:0008006" key="16">
    <source>
        <dbReference type="Google" id="ProtNLM"/>
    </source>
</evidence>
<evidence type="ECO:0000256" key="1">
    <source>
        <dbReference type="ARBA" id="ARBA00004123"/>
    </source>
</evidence>
<keyword evidence="6" id="KW-0949">S-adenosyl-L-methionine</keyword>
<feature type="compositionally biased region" description="Basic and acidic residues" evidence="10">
    <location>
        <begin position="583"/>
        <end position="600"/>
    </location>
</feature>
<sequence>MPYLDHLFNQISPKEYTPHKCNPSCLLLRRPPSMDLVSEDPFDYKGLNPLEIPFHAGWLRYMLVGYPNDFGRQFIVYNAPCGRQLRSMHEVQRFLDRTDSKLTTDLFSFDPDLCINNEFRAENTLTNITDISYGKENVPVPCVNSVDNEVLSFIDYIPHRQPIGKVPLLTDDSFIVCCDCTDNCRDRTKCACQQLTAEASSLTNPNGMVDAQAGYRYRRLSQFTVGGIYECNPKCQCDRRCSNRVVQQGLWFKLQVFKTSRKGWGIRALHAIPKGTFLCTYAGAIYDENMAVQEGFDYGDEYQAELDYIETVEKPKEGYESMPEDPDEDDFQDVVTDKPPVRSQSTSCLPDLEKNTWNRRTSRRRVVRDSSSTRIEAESDNRLDTCSVASSISESTATEADDDHISRCSEWSSTSSSRNLFVSLEPTQSKKRLETGLRANTDKPSNNCTANGTRNSNVRVDNHVRESCRSASKPVSETPVSLSCKHHGTPLESPEIRRAEQNDEEFAAIHSISERVSINSSQAQVEPMNTSDLSPQPTNDLGRSERNVTSSPLHSQTQCMPIVLLDSSVTDVSVTLEPVELPKSDEELKVEPEDSVKSDECSSAAANKHTIDEFKTHDSRHHSKSGNSSRPQKSYESDETASHLNFSLESSMKKDQKPKLCFSNRHEKTEIVNGGSESSPEEDLKKVKHTRMVRANFRARSASVPAEYTSLYSVRHIIEATDFGRIPRVELMRLDATLSPPTNTSSSLVDSVQSVNREREKRPLRHLDVHKMNDVQLTRESPVDSTSESLASAKALLDKAKQFKNPKPLPPLKLRLRHSTSQNRPVYFISKSRSRMFSTSVSKLHRSRSTTSVSSIGESNVIEKRVLRSRIPNNKKSEHRSTSASLKNPETPPILSQDRSRCRDHNHRHREYHNRNQQQPVRRFFPVAQPNWLPARIYFRDENPYIMDAKKMGNLGRYFNHSCNPNVFVQNVFIDSHDPRFPEVAFFTKRNIAVGEEMTWDYGYTVDAVPFKVLYCYCGEPNCRIRLL</sequence>
<evidence type="ECO:0000256" key="3">
    <source>
        <dbReference type="ARBA" id="ARBA00022454"/>
    </source>
</evidence>
<evidence type="ECO:0000256" key="6">
    <source>
        <dbReference type="ARBA" id="ARBA00022691"/>
    </source>
</evidence>
<feature type="compositionally biased region" description="Polar residues" evidence="10">
    <location>
        <begin position="442"/>
        <end position="459"/>
    </location>
</feature>
<dbReference type="PROSITE" id="PS50867">
    <property type="entry name" value="PRE_SET"/>
    <property type="match status" value="1"/>
</dbReference>
<feature type="region of interest" description="Disordered" evidence="10">
    <location>
        <begin position="315"/>
        <end position="382"/>
    </location>
</feature>
<dbReference type="PANTHER" id="PTHR46024:SF1">
    <property type="entry name" value="HISTONE-LYSINE N-METHYLTRANSFERASE EGGLESS"/>
    <property type="match status" value="1"/>
</dbReference>
<feature type="region of interest" description="Disordered" evidence="10">
    <location>
        <begin position="438"/>
        <end position="495"/>
    </location>
</feature>
<evidence type="ECO:0000256" key="4">
    <source>
        <dbReference type="ARBA" id="ARBA00022603"/>
    </source>
</evidence>
<dbReference type="Gene3D" id="3.30.890.10">
    <property type="entry name" value="Methyl-cpg-binding Protein 2, Chain A"/>
    <property type="match status" value="1"/>
</dbReference>
<feature type="region of interest" description="Disordered" evidence="10">
    <location>
        <begin position="867"/>
        <end position="906"/>
    </location>
</feature>
<keyword evidence="8" id="KW-0862">Zinc</keyword>
<keyword evidence="7" id="KW-0479">Metal-binding</keyword>
<evidence type="ECO:0000313" key="14">
    <source>
        <dbReference type="EMBL" id="KAF7244968.1"/>
    </source>
</evidence>
<evidence type="ECO:0000259" key="11">
    <source>
        <dbReference type="PROSITE" id="PS50280"/>
    </source>
</evidence>
<dbReference type="GO" id="GO:0046974">
    <property type="term" value="F:histone H3K9 methyltransferase activity"/>
    <property type="evidence" value="ECO:0007669"/>
    <property type="project" value="TreeGrafter"/>
</dbReference>
<evidence type="ECO:0000256" key="9">
    <source>
        <dbReference type="ARBA" id="ARBA00023242"/>
    </source>
</evidence>
<dbReference type="InterPro" id="IPR051516">
    <property type="entry name" value="SETDB_methyltransferase"/>
</dbReference>
<dbReference type="SMART" id="SM00317">
    <property type="entry name" value="SET"/>
    <property type="match status" value="1"/>
</dbReference>
<dbReference type="Proteomes" id="UP000822476">
    <property type="component" value="Unassembled WGS sequence"/>
</dbReference>
<dbReference type="GO" id="GO:0003677">
    <property type="term" value="F:DNA binding"/>
    <property type="evidence" value="ECO:0007669"/>
    <property type="project" value="InterPro"/>
</dbReference>
<protein>
    <recommendedName>
        <fullName evidence="16">Histone-lysine N-methyltransferase eggless</fullName>
    </recommendedName>
</protein>
<feature type="region of interest" description="Disordered" evidence="10">
    <location>
        <begin position="519"/>
        <end position="555"/>
    </location>
</feature>
<dbReference type="SUPFAM" id="SSF82199">
    <property type="entry name" value="SET domain"/>
    <property type="match status" value="1"/>
</dbReference>
<dbReference type="PANTHER" id="PTHR46024">
    <property type="entry name" value="HISTONE-LYSINE N-METHYLTRANSFERASE EGGLESS"/>
    <property type="match status" value="1"/>
</dbReference>
<dbReference type="GO" id="GO:0008270">
    <property type="term" value="F:zinc ion binding"/>
    <property type="evidence" value="ECO:0007669"/>
    <property type="project" value="InterPro"/>
</dbReference>
<keyword evidence="4" id="KW-0489">Methyltransferase</keyword>
<evidence type="ECO:0000259" key="12">
    <source>
        <dbReference type="PROSITE" id="PS50867"/>
    </source>
</evidence>
<dbReference type="GO" id="GO:0005694">
    <property type="term" value="C:chromosome"/>
    <property type="evidence" value="ECO:0007669"/>
    <property type="project" value="UniProtKB-SubCell"/>
</dbReference>
<gene>
    <name evidence="14" type="ORF">EG68_10490</name>
</gene>
<dbReference type="Pfam" id="PF00856">
    <property type="entry name" value="SET"/>
    <property type="match status" value="1"/>
</dbReference>
<dbReference type="AlphaFoldDB" id="A0A8S9YG93"/>
<dbReference type="Gene3D" id="2.170.270.10">
    <property type="entry name" value="SET domain"/>
    <property type="match status" value="2"/>
</dbReference>
<feature type="compositionally biased region" description="Low complexity" evidence="10">
    <location>
        <begin position="737"/>
        <end position="748"/>
    </location>
</feature>
<name>A0A8S9YG93_9TREM</name>
<feature type="compositionally biased region" description="Acidic residues" evidence="10">
    <location>
        <begin position="322"/>
        <end position="332"/>
    </location>
</feature>
<evidence type="ECO:0000256" key="8">
    <source>
        <dbReference type="ARBA" id="ARBA00022833"/>
    </source>
</evidence>
<feature type="domain" description="Pre-SET" evidence="12">
    <location>
        <begin position="176"/>
        <end position="249"/>
    </location>
</feature>
<feature type="region of interest" description="Disordered" evidence="10">
    <location>
        <begin position="583"/>
        <end position="641"/>
    </location>
</feature>
<dbReference type="SMART" id="SM00391">
    <property type="entry name" value="MBD"/>
    <property type="match status" value="1"/>
</dbReference>
<dbReference type="Pfam" id="PF01429">
    <property type="entry name" value="MBD"/>
    <property type="match status" value="1"/>
</dbReference>
<dbReference type="GO" id="GO:0032259">
    <property type="term" value="P:methylation"/>
    <property type="evidence" value="ECO:0007669"/>
    <property type="project" value="UniProtKB-KW"/>
</dbReference>
<evidence type="ECO:0000313" key="15">
    <source>
        <dbReference type="Proteomes" id="UP000822476"/>
    </source>
</evidence>
<proteinExistence type="predicted"/>
<dbReference type="Pfam" id="PF05033">
    <property type="entry name" value="Pre-SET"/>
    <property type="match status" value="1"/>
</dbReference>
<evidence type="ECO:0000256" key="5">
    <source>
        <dbReference type="ARBA" id="ARBA00022679"/>
    </source>
</evidence>
<dbReference type="InterPro" id="IPR001214">
    <property type="entry name" value="SET_dom"/>
</dbReference>
<dbReference type="InterPro" id="IPR046341">
    <property type="entry name" value="SET_dom_sf"/>
</dbReference>
<dbReference type="GO" id="GO:0070828">
    <property type="term" value="P:heterochromatin organization"/>
    <property type="evidence" value="ECO:0007669"/>
    <property type="project" value="TreeGrafter"/>
</dbReference>
<accession>A0A8S9YG93</accession>
<feature type="compositionally biased region" description="Polar residues" evidence="10">
    <location>
        <begin position="469"/>
        <end position="481"/>
    </location>
</feature>
<dbReference type="InterPro" id="IPR016177">
    <property type="entry name" value="DNA-bd_dom_sf"/>
</dbReference>
<feature type="region of interest" description="Disordered" evidence="10">
    <location>
        <begin position="737"/>
        <end position="759"/>
    </location>
</feature>
<dbReference type="InterPro" id="IPR001739">
    <property type="entry name" value="Methyl_CpG_DNA-bd"/>
</dbReference>
<feature type="compositionally biased region" description="Polar residues" evidence="10">
    <location>
        <begin position="625"/>
        <end position="634"/>
    </location>
</feature>